<evidence type="ECO:0000256" key="1">
    <source>
        <dbReference type="ARBA" id="ARBA00004123"/>
    </source>
</evidence>
<evidence type="ECO:0000259" key="9">
    <source>
        <dbReference type="PROSITE" id="PS50048"/>
    </source>
</evidence>
<dbReference type="Pfam" id="PF00172">
    <property type="entry name" value="Zn_clus"/>
    <property type="match status" value="1"/>
</dbReference>
<keyword evidence="6" id="KW-0804">Transcription</keyword>
<dbReference type="PANTHER" id="PTHR47782">
    <property type="entry name" value="ZN(II)2CYS6 TRANSCRIPTION FACTOR (EUROFUNG)-RELATED"/>
    <property type="match status" value="1"/>
</dbReference>
<sequence length="807" mass="85749">MSATSVMSAARPASGGSHDNSHDNNPAEHQYNGDAGDAGDAGTEKSTIATAAAAAATAGNSTLHQLQQLLPTCQRCRRLRRRCDTQLPHCRPCHRAGVECTMFDHALKQKLPRAYVQSLLTRVKHLESVKASGGRTTAGAGRSVTATATVSATITTAQSETDIAVAAIPSPATTATQPQASSIEAAAAKFLAIHAHNRSPLPSYNTPSFDVVVPSAASAGKSRYWGASSVFALTVEVLQHATGRGYVSEDTVVDGSAFSTAPETAPDTDDMDVDMDELGAHFSGWSAAAEADIRALLKLYLASSNILYGIVDPDQVQADLAIYLVVRQQRQGITATPNSAASPGTALGDQAHPYFRVAMMCAIACATKARYRPARTAESLAHYADAVAYVEEVTAEVSPASLQALMLLIIFCLFFPRKGDVWKLLDYACRLALELGYHTEADRDCPAVPGAVGPITVPGLDMADPFQHFALSVDGNSAESNEQKLRRSTFWGLYAIERIVGQLFGRGSDLPESIITVAYPITVLSAEAGVADMARTNGADGDHTAMQAMSIGHHYRLVYLRSEIFRSMYLPAHQEAGDDPSSNGLGIGASLDWLREQYQTLAAWRQELAVPAAGGPREGVATLTCDVGYDATMCFLFQPLLLQALRATGSTAFDGNIDVAVTVASDPFYSSIRLIRTYEKIIRAPASSALGTYPMTFLSAHYIYLASSTLLAHALLRLDGRTRVLPRMSATAPAAAGQGGGGGEGGEGNGSSNEDLDWGAFVDVSGSCQVLLAWCGERWPGMVGMLGVYQQLFGRTIRELIVRGFVR</sequence>
<evidence type="ECO:0000256" key="5">
    <source>
        <dbReference type="ARBA" id="ARBA00023125"/>
    </source>
</evidence>
<evidence type="ECO:0000256" key="2">
    <source>
        <dbReference type="ARBA" id="ARBA00022723"/>
    </source>
</evidence>
<evidence type="ECO:0000256" key="8">
    <source>
        <dbReference type="SAM" id="MobiDB-lite"/>
    </source>
</evidence>
<dbReference type="Pfam" id="PF04082">
    <property type="entry name" value="Fungal_trans"/>
    <property type="match status" value="1"/>
</dbReference>
<keyword evidence="3" id="KW-0862">Zinc</keyword>
<comment type="subcellular location">
    <subcellularLocation>
        <location evidence="1">Nucleus</location>
    </subcellularLocation>
</comment>
<keyword evidence="2" id="KW-0479">Metal-binding</keyword>
<keyword evidence="7" id="KW-0539">Nucleus</keyword>
<dbReference type="CDD" id="cd12148">
    <property type="entry name" value="fungal_TF_MHR"/>
    <property type="match status" value="1"/>
</dbReference>
<dbReference type="CDD" id="cd14723">
    <property type="entry name" value="ZIP_Ppr1"/>
    <property type="match status" value="1"/>
</dbReference>
<keyword evidence="11" id="KW-1185">Reference proteome</keyword>
<dbReference type="EMBL" id="CAWUHB010000001">
    <property type="protein sequence ID" value="CAK7208919.1"/>
    <property type="molecule type" value="Genomic_DNA"/>
</dbReference>
<dbReference type="Gene3D" id="4.10.240.10">
    <property type="entry name" value="Zn(2)-C6 fungal-type DNA-binding domain"/>
    <property type="match status" value="1"/>
</dbReference>
<dbReference type="InterPro" id="IPR036864">
    <property type="entry name" value="Zn2-C6_fun-type_DNA-bd_sf"/>
</dbReference>
<dbReference type="PROSITE" id="PS00463">
    <property type="entry name" value="ZN2_CY6_FUNGAL_1"/>
    <property type="match status" value="1"/>
</dbReference>
<feature type="domain" description="Zn(2)-C6 fungal-type" evidence="9">
    <location>
        <begin position="72"/>
        <end position="102"/>
    </location>
</feature>
<evidence type="ECO:0000256" key="7">
    <source>
        <dbReference type="ARBA" id="ARBA00023242"/>
    </source>
</evidence>
<evidence type="ECO:0000256" key="4">
    <source>
        <dbReference type="ARBA" id="ARBA00023015"/>
    </source>
</evidence>
<evidence type="ECO:0000313" key="10">
    <source>
        <dbReference type="EMBL" id="CAK7208919.1"/>
    </source>
</evidence>
<evidence type="ECO:0000256" key="6">
    <source>
        <dbReference type="ARBA" id="ARBA00023163"/>
    </source>
</evidence>
<evidence type="ECO:0000313" key="11">
    <source>
        <dbReference type="Proteomes" id="UP001642405"/>
    </source>
</evidence>
<organism evidence="10 11">
    <name type="scientific">Sporothrix curviconia</name>
    <dbReference type="NCBI Taxonomy" id="1260050"/>
    <lineage>
        <taxon>Eukaryota</taxon>
        <taxon>Fungi</taxon>
        <taxon>Dikarya</taxon>
        <taxon>Ascomycota</taxon>
        <taxon>Pezizomycotina</taxon>
        <taxon>Sordariomycetes</taxon>
        <taxon>Sordariomycetidae</taxon>
        <taxon>Ophiostomatales</taxon>
        <taxon>Ophiostomataceae</taxon>
        <taxon>Sporothrix</taxon>
    </lineage>
</organism>
<accession>A0ABP0ANV5</accession>
<dbReference type="InterPro" id="IPR001138">
    <property type="entry name" value="Zn2Cys6_DnaBD"/>
</dbReference>
<proteinExistence type="predicted"/>
<reference evidence="10 11" key="1">
    <citation type="submission" date="2024-01" db="EMBL/GenBank/DDBJ databases">
        <authorList>
            <person name="Allen C."/>
            <person name="Tagirdzhanova G."/>
        </authorList>
    </citation>
    <scope>NUCLEOTIDE SEQUENCE [LARGE SCALE GENOMIC DNA]</scope>
</reference>
<dbReference type="InterPro" id="IPR007219">
    <property type="entry name" value="XnlR_reg_dom"/>
</dbReference>
<evidence type="ECO:0000256" key="3">
    <source>
        <dbReference type="ARBA" id="ARBA00022833"/>
    </source>
</evidence>
<keyword evidence="4" id="KW-0805">Transcription regulation</keyword>
<protein>
    <recommendedName>
        <fullName evidence="9">Zn(2)-C6 fungal-type domain-containing protein</fullName>
    </recommendedName>
</protein>
<dbReference type="PANTHER" id="PTHR47782:SF2">
    <property type="entry name" value="TRANSCRIPTION FACTOR, PUTATIVE (AFU_ORTHOLOGUE AFUA_4G12570)-RELATED"/>
    <property type="match status" value="1"/>
</dbReference>
<dbReference type="Proteomes" id="UP001642405">
    <property type="component" value="Unassembled WGS sequence"/>
</dbReference>
<name>A0ABP0ANV5_9PEZI</name>
<comment type="caution">
    <text evidence="10">The sequence shown here is derived from an EMBL/GenBank/DDBJ whole genome shotgun (WGS) entry which is preliminary data.</text>
</comment>
<dbReference type="InterPro" id="IPR052202">
    <property type="entry name" value="Yeast_MetPath_Reg"/>
</dbReference>
<dbReference type="SMART" id="SM00906">
    <property type="entry name" value="Fungal_trans"/>
    <property type="match status" value="1"/>
</dbReference>
<gene>
    <name evidence="10" type="ORF">SCUCBS95973_000276</name>
</gene>
<dbReference type="PROSITE" id="PS50048">
    <property type="entry name" value="ZN2_CY6_FUNGAL_2"/>
    <property type="match status" value="1"/>
</dbReference>
<dbReference type="SUPFAM" id="SSF57701">
    <property type="entry name" value="Zn2/Cys6 DNA-binding domain"/>
    <property type="match status" value="1"/>
</dbReference>
<feature type="region of interest" description="Disordered" evidence="8">
    <location>
        <begin position="1"/>
        <end position="42"/>
    </location>
</feature>
<dbReference type="SMART" id="SM00066">
    <property type="entry name" value="GAL4"/>
    <property type="match status" value="1"/>
</dbReference>
<keyword evidence="5" id="KW-0238">DNA-binding</keyword>